<evidence type="ECO:0000256" key="1">
    <source>
        <dbReference type="SAM" id="Phobius"/>
    </source>
</evidence>
<dbReference type="EMBL" id="LCRA01000006">
    <property type="protein sequence ID" value="KKW27861.1"/>
    <property type="molecule type" value="Genomic_DNA"/>
</dbReference>
<protein>
    <submittedName>
        <fullName evidence="2">Uncharacterized protein</fullName>
    </submittedName>
</protein>
<keyword evidence="1" id="KW-0472">Membrane</keyword>
<dbReference type="Proteomes" id="UP000034185">
    <property type="component" value="Unassembled WGS sequence"/>
</dbReference>
<feature type="transmembrane region" description="Helical" evidence="1">
    <location>
        <begin position="101"/>
        <end position="117"/>
    </location>
</feature>
<reference evidence="2 3" key="1">
    <citation type="journal article" date="2015" name="Nature">
        <title>rRNA introns, odd ribosomes, and small enigmatic genomes across a large radiation of phyla.</title>
        <authorList>
            <person name="Brown C.T."/>
            <person name="Hug L.A."/>
            <person name="Thomas B.C."/>
            <person name="Sharon I."/>
            <person name="Castelle C.J."/>
            <person name="Singh A."/>
            <person name="Wilkins M.J."/>
            <person name="Williams K.H."/>
            <person name="Banfield J.F."/>
        </authorList>
    </citation>
    <scope>NUCLEOTIDE SEQUENCE [LARGE SCALE GENOMIC DNA]</scope>
</reference>
<accession>A0A0G1XA46</accession>
<evidence type="ECO:0000313" key="2">
    <source>
        <dbReference type="EMBL" id="KKW27861.1"/>
    </source>
</evidence>
<comment type="caution">
    <text evidence="2">The sequence shown here is derived from an EMBL/GenBank/DDBJ whole genome shotgun (WGS) entry which is preliminary data.</text>
</comment>
<evidence type="ECO:0000313" key="3">
    <source>
        <dbReference type="Proteomes" id="UP000034185"/>
    </source>
</evidence>
<organism evidence="2 3">
    <name type="scientific">Candidatus Kaiserbacteria bacterium GW2011_GWB1_52_6</name>
    <dbReference type="NCBI Taxonomy" id="1618674"/>
    <lineage>
        <taxon>Bacteria</taxon>
        <taxon>Candidatus Kaiseribacteriota</taxon>
    </lineage>
</organism>
<name>A0A0G1XA46_9BACT</name>
<feature type="transmembrane region" description="Helical" evidence="1">
    <location>
        <begin position="40"/>
        <end position="63"/>
    </location>
</feature>
<dbReference type="AlphaFoldDB" id="A0A0G1XA46"/>
<feature type="transmembrane region" description="Helical" evidence="1">
    <location>
        <begin position="68"/>
        <end position="86"/>
    </location>
</feature>
<gene>
    <name evidence="2" type="ORF">UY70_C0006G0010</name>
</gene>
<sequence>MITANRATELSLNIVTAVMLLLATPALVHGFNIPMGWFPISYATYLKAVGYVLVLAAITEVFLKRGQWGRWGFAFFFAVVAFKMLSEKLPTEFPISPEGKFGLAIYGVLLSFGAAHLQHKSKEKTT</sequence>
<keyword evidence="1" id="KW-0812">Transmembrane</keyword>
<keyword evidence="1" id="KW-1133">Transmembrane helix</keyword>
<proteinExistence type="predicted"/>